<organism evidence="2 3">
    <name type="scientific">Actinoallomurus iriomotensis</name>
    <dbReference type="NCBI Taxonomy" id="478107"/>
    <lineage>
        <taxon>Bacteria</taxon>
        <taxon>Bacillati</taxon>
        <taxon>Actinomycetota</taxon>
        <taxon>Actinomycetes</taxon>
        <taxon>Streptosporangiales</taxon>
        <taxon>Thermomonosporaceae</taxon>
        <taxon>Actinoallomurus</taxon>
    </lineage>
</organism>
<dbReference type="AlphaFoldDB" id="A0A9W6VPS3"/>
<gene>
    <name evidence="2" type="ORF">Airi01_085250</name>
</gene>
<evidence type="ECO:0000313" key="2">
    <source>
        <dbReference type="EMBL" id="GLY80258.1"/>
    </source>
</evidence>
<accession>A0A9W6VPS3</accession>
<evidence type="ECO:0000256" key="1">
    <source>
        <dbReference type="SAM" id="MobiDB-lite"/>
    </source>
</evidence>
<feature type="region of interest" description="Disordered" evidence="1">
    <location>
        <begin position="1"/>
        <end position="57"/>
    </location>
</feature>
<protein>
    <submittedName>
        <fullName evidence="2">Uncharacterized protein</fullName>
    </submittedName>
</protein>
<comment type="caution">
    <text evidence="2">The sequence shown here is derived from an EMBL/GenBank/DDBJ whole genome shotgun (WGS) entry which is preliminary data.</text>
</comment>
<reference evidence="2" key="1">
    <citation type="submission" date="2023-03" db="EMBL/GenBank/DDBJ databases">
        <title>Actinoallomurus iriomotensis NBRC 103681.</title>
        <authorList>
            <person name="Ichikawa N."/>
            <person name="Sato H."/>
            <person name="Tonouchi N."/>
        </authorList>
    </citation>
    <scope>NUCLEOTIDE SEQUENCE</scope>
    <source>
        <strain evidence="2">NBRC 103681</strain>
    </source>
</reference>
<name>A0A9W6VPS3_9ACTN</name>
<dbReference type="EMBL" id="BSTJ01000014">
    <property type="protein sequence ID" value="GLY80258.1"/>
    <property type="molecule type" value="Genomic_DNA"/>
</dbReference>
<proteinExistence type="predicted"/>
<dbReference type="Proteomes" id="UP001165135">
    <property type="component" value="Unassembled WGS sequence"/>
</dbReference>
<feature type="compositionally biased region" description="Basic and acidic residues" evidence="1">
    <location>
        <begin position="1"/>
        <end position="21"/>
    </location>
</feature>
<sequence>MQPGERERRLLPDPADTERPKVRACPVDGPFEQGGLPHAGLGQDGERPTPPGPGPCEQVLQYGELVVTTTQDNGHIASFTRQ</sequence>
<evidence type="ECO:0000313" key="3">
    <source>
        <dbReference type="Proteomes" id="UP001165135"/>
    </source>
</evidence>